<protein>
    <submittedName>
        <fullName evidence="3">Uncharacterized protein LOC106528507 isoform X2</fullName>
    </submittedName>
</protein>
<dbReference type="GeneID" id="106528507"/>
<accession>A0A2I4CGM7</accession>
<dbReference type="Proteomes" id="UP000192220">
    <property type="component" value="Unplaced"/>
</dbReference>
<reference evidence="3" key="1">
    <citation type="submission" date="2025-08" db="UniProtKB">
        <authorList>
            <consortium name="RefSeq"/>
        </authorList>
    </citation>
    <scope>IDENTIFICATION</scope>
</reference>
<evidence type="ECO:0000313" key="2">
    <source>
        <dbReference type="Proteomes" id="UP000192220"/>
    </source>
</evidence>
<evidence type="ECO:0000256" key="1">
    <source>
        <dbReference type="SAM" id="MobiDB-lite"/>
    </source>
</evidence>
<keyword evidence="2" id="KW-1185">Reference proteome</keyword>
<feature type="compositionally biased region" description="Basic and acidic residues" evidence="1">
    <location>
        <begin position="225"/>
        <end position="252"/>
    </location>
</feature>
<feature type="region of interest" description="Disordered" evidence="1">
    <location>
        <begin position="57"/>
        <end position="78"/>
    </location>
</feature>
<sequence length="289" mass="33367">MRRQQLKQRLDVEEEERSEDFRPADDQDLISQLHLSGEGRKCVSRCGFSSMDQCEDREEGAPHCRTTQRSRPGPEPSCVSFRRDWSKDHLLVNVNKQSLKTVIHWHRADDPEPDLSCLSFNQQSTSAMKRVEQQNSEGPSAQSAQQHQTQLDSVFMLLEDKILTFVKTELRKIQKVLSSNHSRCLFSQMAHEDGLDVEADEKRCNREAFLHITLHFLRKMKQEELADRLQSKSPEPHPRHGRASDRFPEFRLQRGRIHGRPPELHLLGGQDHSRPPELSAPLQMCLGPS</sequence>
<name>A0A2I4CGM7_AUSLI</name>
<gene>
    <name evidence="3" type="primary">LOC106528507</name>
</gene>
<organism evidence="2 3">
    <name type="scientific">Austrofundulus limnaeus</name>
    <name type="common">Annual killifish</name>
    <dbReference type="NCBI Taxonomy" id="52670"/>
    <lineage>
        <taxon>Eukaryota</taxon>
        <taxon>Metazoa</taxon>
        <taxon>Chordata</taxon>
        <taxon>Craniata</taxon>
        <taxon>Vertebrata</taxon>
        <taxon>Euteleostomi</taxon>
        <taxon>Actinopterygii</taxon>
        <taxon>Neopterygii</taxon>
        <taxon>Teleostei</taxon>
        <taxon>Neoteleostei</taxon>
        <taxon>Acanthomorphata</taxon>
        <taxon>Ovalentaria</taxon>
        <taxon>Atherinomorphae</taxon>
        <taxon>Cyprinodontiformes</taxon>
        <taxon>Rivulidae</taxon>
        <taxon>Austrofundulus</taxon>
    </lineage>
</organism>
<feature type="region of interest" description="Disordered" evidence="1">
    <location>
        <begin position="1"/>
        <end position="29"/>
    </location>
</feature>
<dbReference type="AlphaFoldDB" id="A0A2I4CGM7"/>
<proteinExistence type="predicted"/>
<dbReference type="RefSeq" id="XP_013879146.1">
    <property type="nucleotide sequence ID" value="XM_014023692.1"/>
</dbReference>
<dbReference type="OrthoDB" id="10027876at2759"/>
<feature type="region of interest" description="Disordered" evidence="1">
    <location>
        <begin position="127"/>
        <end position="147"/>
    </location>
</feature>
<feature type="region of interest" description="Disordered" evidence="1">
    <location>
        <begin position="225"/>
        <end position="289"/>
    </location>
</feature>
<evidence type="ECO:0000313" key="3">
    <source>
        <dbReference type="RefSeq" id="XP_013879146.1"/>
    </source>
</evidence>